<reference evidence="1" key="2">
    <citation type="submission" date="2020-06" db="EMBL/GenBank/DDBJ databases">
        <title>Helianthus annuus Genome sequencing and assembly Release 2.</title>
        <authorList>
            <person name="Gouzy J."/>
            <person name="Langlade N."/>
            <person name="Munos S."/>
        </authorList>
    </citation>
    <scope>NUCLEOTIDE SEQUENCE</scope>
    <source>
        <tissue evidence="1">Leaves</tissue>
    </source>
</reference>
<sequence>MMAFEYTSTYEYTSANDSLSFHVCLHQKRHKIQGLQVCCLYRLSGSEHKDRWPLFIQISNRSKDLTWIYNPMVYCKPKVDEDVAWLSYWPIGDTLEDGDEIYVHIMVQSGMKVSKCGASLVYMDEGEVQQQENLENPRMQMEVIGGDLSEFQLTTGTYYLCRRDFFKSKSPDEIQRWFGETFPYRGKFSYQVIMDTLKLHILTTSHTNHTFS</sequence>
<dbReference type="Proteomes" id="UP000215914">
    <property type="component" value="Unassembled WGS sequence"/>
</dbReference>
<dbReference type="AlphaFoldDB" id="A0A9K3JCH9"/>
<dbReference type="EMBL" id="MNCJ02000318">
    <property type="protein sequence ID" value="KAF5812925.1"/>
    <property type="molecule type" value="Genomic_DNA"/>
</dbReference>
<protein>
    <submittedName>
        <fullName evidence="1">Uncharacterized protein</fullName>
    </submittedName>
</protein>
<comment type="caution">
    <text evidence="1">The sequence shown here is derived from an EMBL/GenBank/DDBJ whole genome shotgun (WGS) entry which is preliminary data.</text>
</comment>
<evidence type="ECO:0000313" key="1">
    <source>
        <dbReference type="EMBL" id="KAF5812925.1"/>
    </source>
</evidence>
<keyword evidence="2" id="KW-1185">Reference proteome</keyword>
<dbReference type="Gramene" id="mRNA:HanXRQr2_Chr03g0092151">
    <property type="protein sequence ID" value="CDS:HanXRQr2_Chr03g0092151.1"/>
    <property type="gene ID" value="HanXRQr2_Chr03g0092151"/>
</dbReference>
<gene>
    <name evidence="1" type="ORF">HanXRQr2_Chr03g0092151</name>
</gene>
<reference evidence="1" key="1">
    <citation type="journal article" date="2017" name="Nature">
        <title>The sunflower genome provides insights into oil metabolism, flowering and Asterid evolution.</title>
        <authorList>
            <person name="Badouin H."/>
            <person name="Gouzy J."/>
            <person name="Grassa C.J."/>
            <person name="Murat F."/>
            <person name="Staton S.E."/>
            <person name="Cottret L."/>
            <person name="Lelandais-Briere C."/>
            <person name="Owens G.L."/>
            <person name="Carrere S."/>
            <person name="Mayjonade B."/>
            <person name="Legrand L."/>
            <person name="Gill N."/>
            <person name="Kane N.C."/>
            <person name="Bowers J.E."/>
            <person name="Hubner S."/>
            <person name="Bellec A."/>
            <person name="Berard A."/>
            <person name="Berges H."/>
            <person name="Blanchet N."/>
            <person name="Boniface M.C."/>
            <person name="Brunel D."/>
            <person name="Catrice O."/>
            <person name="Chaidir N."/>
            <person name="Claudel C."/>
            <person name="Donnadieu C."/>
            <person name="Faraut T."/>
            <person name="Fievet G."/>
            <person name="Helmstetter N."/>
            <person name="King M."/>
            <person name="Knapp S.J."/>
            <person name="Lai Z."/>
            <person name="Le Paslier M.C."/>
            <person name="Lippi Y."/>
            <person name="Lorenzon L."/>
            <person name="Mandel J.R."/>
            <person name="Marage G."/>
            <person name="Marchand G."/>
            <person name="Marquand E."/>
            <person name="Bret-Mestries E."/>
            <person name="Morien E."/>
            <person name="Nambeesan S."/>
            <person name="Nguyen T."/>
            <person name="Pegot-Espagnet P."/>
            <person name="Pouilly N."/>
            <person name="Raftis F."/>
            <person name="Sallet E."/>
            <person name="Schiex T."/>
            <person name="Thomas J."/>
            <person name="Vandecasteele C."/>
            <person name="Vares D."/>
            <person name="Vear F."/>
            <person name="Vautrin S."/>
            <person name="Crespi M."/>
            <person name="Mangin B."/>
            <person name="Burke J.M."/>
            <person name="Salse J."/>
            <person name="Munos S."/>
            <person name="Vincourt P."/>
            <person name="Rieseberg L.H."/>
            <person name="Langlade N.B."/>
        </authorList>
    </citation>
    <scope>NUCLEOTIDE SEQUENCE</scope>
    <source>
        <tissue evidence="1">Leaves</tissue>
    </source>
</reference>
<name>A0A9K3JCH9_HELAN</name>
<evidence type="ECO:0000313" key="2">
    <source>
        <dbReference type="Proteomes" id="UP000215914"/>
    </source>
</evidence>
<organism evidence="1 2">
    <name type="scientific">Helianthus annuus</name>
    <name type="common">Common sunflower</name>
    <dbReference type="NCBI Taxonomy" id="4232"/>
    <lineage>
        <taxon>Eukaryota</taxon>
        <taxon>Viridiplantae</taxon>
        <taxon>Streptophyta</taxon>
        <taxon>Embryophyta</taxon>
        <taxon>Tracheophyta</taxon>
        <taxon>Spermatophyta</taxon>
        <taxon>Magnoliopsida</taxon>
        <taxon>eudicotyledons</taxon>
        <taxon>Gunneridae</taxon>
        <taxon>Pentapetalae</taxon>
        <taxon>asterids</taxon>
        <taxon>campanulids</taxon>
        <taxon>Asterales</taxon>
        <taxon>Asteraceae</taxon>
        <taxon>Asteroideae</taxon>
        <taxon>Heliantheae alliance</taxon>
        <taxon>Heliantheae</taxon>
        <taxon>Helianthus</taxon>
    </lineage>
</organism>
<accession>A0A9K3JCH9</accession>
<proteinExistence type="predicted"/>